<reference evidence="1" key="1">
    <citation type="submission" date="2020-08" db="EMBL/GenBank/DDBJ databases">
        <title>Plant Genome Project.</title>
        <authorList>
            <person name="Zhang R.-G."/>
        </authorList>
    </citation>
    <scope>NUCLEOTIDE SEQUENCE</scope>
    <source>
        <strain evidence="1">WSP0</strain>
        <tissue evidence="1">Leaf</tissue>
    </source>
</reference>
<dbReference type="Proteomes" id="UP000823749">
    <property type="component" value="Chromosome 11"/>
</dbReference>
<evidence type="ECO:0000313" key="3">
    <source>
        <dbReference type="Proteomes" id="UP000823749"/>
    </source>
</evidence>
<dbReference type="AlphaFoldDB" id="A0AAV6IB12"/>
<sequence length="114" mass="11393">MGFLDSKLNSGGGGILTGFNDLGYDGNARRPTGSEASFTGVLYKWTNFGKGAAMVVVFLGWGGAAGEVGMVVGSGGGGCGGGSFMVVGRRGARVVVVVEGAVWAVVGRWSGGER</sequence>
<protein>
    <submittedName>
        <fullName evidence="1">Uncharacterized protein</fullName>
    </submittedName>
</protein>
<organism evidence="1 3">
    <name type="scientific">Rhododendron griersonianum</name>
    <dbReference type="NCBI Taxonomy" id="479676"/>
    <lineage>
        <taxon>Eukaryota</taxon>
        <taxon>Viridiplantae</taxon>
        <taxon>Streptophyta</taxon>
        <taxon>Embryophyta</taxon>
        <taxon>Tracheophyta</taxon>
        <taxon>Spermatophyta</taxon>
        <taxon>Magnoliopsida</taxon>
        <taxon>eudicotyledons</taxon>
        <taxon>Gunneridae</taxon>
        <taxon>Pentapetalae</taxon>
        <taxon>asterids</taxon>
        <taxon>Ericales</taxon>
        <taxon>Ericaceae</taxon>
        <taxon>Ericoideae</taxon>
        <taxon>Rhodoreae</taxon>
        <taxon>Rhododendron</taxon>
    </lineage>
</organism>
<comment type="caution">
    <text evidence="1">The sequence shown here is derived from an EMBL/GenBank/DDBJ whole genome shotgun (WGS) entry which is preliminary data.</text>
</comment>
<name>A0AAV6IB12_9ERIC</name>
<evidence type="ECO:0000313" key="2">
    <source>
        <dbReference type="EMBL" id="KAG5561455.1"/>
    </source>
</evidence>
<proteinExistence type="predicted"/>
<dbReference type="EMBL" id="JACTNZ010000002">
    <property type="protein sequence ID" value="KAG5561455.1"/>
    <property type="molecule type" value="Genomic_DNA"/>
</dbReference>
<gene>
    <name evidence="2" type="ORF">RHGRI_004486</name>
    <name evidence="1" type="ORF">RHGRI_031607</name>
</gene>
<evidence type="ECO:0000313" key="1">
    <source>
        <dbReference type="EMBL" id="KAG5524975.1"/>
    </source>
</evidence>
<accession>A0AAV6IB12</accession>
<keyword evidence="3" id="KW-1185">Reference proteome</keyword>
<dbReference type="Proteomes" id="UP000823749">
    <property type="component" value="Chromosome 2"/>
</dbReference>
<dbReference type="EMBL" id="JACTNZ010000011">
    <property type="protein sequence ID" value="KAG5524975.1"/>
    <property type="molecule type" value="Genomic_DNA"/>
</dbReference>